<reference evidence="3 4" key="1">
    <citation type="submission" date="2024-10" db="EMBL/GenBank/DDBJ databases">
        <authorList>
            <person name="Riesco R."/>
        </authorList>
    </citation>
    <scope>NUCLEOTIDE SEQUENCE [LARGE SCALE GENOMIC DNA]</scope>
    <source>
        <strain evidence="2 3">NCIMB 15448</strain>
        <strain evidence="1 4">NCIMB 15450</strain>
    </source>
</reference>
<evidence type="ECO:0000313" key="3">
    <source>
        <dbReference type="Proteomes" id="UP001609176"/>
    </source>
</evidence>
<name>A0ABW7JZE9_9NOCA</name>
<sequence>MPTPDETELLALIDGCLHRLAEQLEPIRGVLDDPVIDPKLRTLLVTASATADWVLTTARTMVGNQAVADRREHVAQTAAADVDANNFVGLIRSIDHLYDEAVAAVTANERDERDRAPRGSYRPSQLWSVTLPLKDATVRIPSYTQLAADCFVRLHQPATESEAPQTSSPEDCVCRNRPLTYTELDSHYLGTDHTDGRHGEVTINQCHHCGQRWLRYYYEGWHSYAGRWFQTPVSPVIEQTVKPETATAVLDCREYFCGGSHFSGKVRWTSGPVDLWG</sequence>
<evidence type="ECO:0008006" key="5">
    <source>
        <dbReference type="Google" id="ProtNLM"/>
    </source>
</evidence>
<keyword evidence="4" id="KW-1185">Reference proteome</keyword>
<protein>
    <recommendedName>
        <fullName evidence="5">DUF222 domain-containing protein</fullName>
    </recommendedName>
</protein>
<dbReference type="RefSeq" id="WP_395126721.1">
    <property type="nucleotide sequence ID" value="NZ_JBIMSN010000014.1"/>
</dbReference>
<accession>A0ABW7JZE9</accession>
<comment type="caution">
    <text evidence="1">The sequence shown here is derived from an EMBL/GenBank/DDBJ whole genome shotgun (WGS) entry which is preliminary data.</text>
</comment>
<dbReference type="Proteomes" id="UP001609219">
    <property type="component" value="Unassembled WGS sequence"/>
</dbReference>
<dbReference type="Proteomes" id="UP001609176">
    <property type="component" value="Unassembled WGS sequence"/>
</dbReference>
<evidence type="ECO:0000313" key="2">
    <source>
        <dbReference type="EMBL" id="MFH5246060.1"/>
    </source>
</evidence>
<dbReference type="EMBL" id="JBIMSN010000014">
    <property type="protein sequence ID" value="MFH5227618.1"/>
    <property type="molecule type" value="Genomic_DNA"/>
</dbReference>
<gene>
    <name evidence="2" type="ORF">ACHIPV_30005</name>
    <name evidence="1" type="ORF">ACHIRB_03305</name>
</gene>
<evidence type="ECO:0000313" key="1">
    <source>
        <dbReference type="EMBL" id="MFH5227618.1"/>
    </source>
</evidence>
<organism evidence="1 4">
    <name type="scientific">Antrihabitans spumae</name>
    <dbReference type="NCBI Taxonomy" id="3373370"/>
    <lineage>
        <taxon>Bacteria</taxon>
        <taxon>Bacillati</taxon>
        <taxon>Actinomycetota</taxon>
        <taxon>Actinomycetes</taxon>
        <taxon>Mycobacteriales</taxon>
        <taxon>Nocardiaceae</taxon>
        <taxon>Antrihabitans</taxon>
    </lineage>
</organism>
<proteinExistence type="predicted"/>
<evidence type="ECO:0000313" key="4">
    <source>
        <dbReference type="Proteomes" id="UP001609219"/>
    </source>
</evidence>
<dbReference type="EMBL" id="JBIMSP010000137">
    <property type="protein sequence ID" value="MFH5246060.1"/>
    <property type="molecule type" value="Genomic_DNA"/>
</dbReference>